<proteinExistence type="predicted"/>
<name>A0A327RJM4_9FLAO</name>
<dbReference type="RefSeq" id="WP_111659245.1">
    <property type="nucleotide sequence ID" value="NZ_QLLO01000002.1"/>
</dbReference>
<protein>
    <submittedName>
        <fullName evidence="2">Acetyltransferase (GNAT) family protein</fullName>
    </submittedName>
</protein>
<dbReference type="Pfam" id="PF00583">
    <property type="entry name" value="Acetyltransf_1"/>
    <property type="match status" value="1"/>
</dbReference>
<comment type="caution">
    <text evidence="2">The sequence shown here is derived from an EMBL/GenBank/DDBJ whole genome shotgun (WGS) entry which is preliminary data.</text>
</comment>
<sequence>MSNCVSLKVIQLSDHDTLLALMQRIYPPAYKYLWQNEDCTWYLHSQYGYNNFKQELQQPNSDYFFIQQANKHIGILRLVHNTETKSTKLHRLYLDQDYQGQGLGKKMMTITKEISKKNQSNTLWLEAMQNQQQALQFYLKQGFSIQNTYQLPFDLIHEHLRGIHKMSKQI</sequence>
<dbReference type="InterPro" id="IPR016181">
    <property type="entry name" value="Acyl_CoA_acyltransferase"/>
</dbReference>
<dbReference type="SUPFAM" id="SSF55729">
    <property type="entry name" value="Acyl-CoA N-acyltransferases (Nat)"/>
    <property type="match status" value="1"/>
</dbReference>
<organism evidence="2 3">
    <name type="scientific">Olleya aquimaris</name>
    <dbReference type="NCBI Taxonomy" id="639310"/>
    <lineage>
        <taxon>Bacteria</taxon>
        <taxon>Pseudomonadati</taxon>
        <taxon>Bacteroidota</taxon>
        <taxon>Flavobacteriia</taxon>
        <taxon>Flavobacteriales</taxon>
        <taxon>Flavobacteriaceae</taxon>
    </lineage>
</organism>
<dbReference type="AlphaFoldDB" id="A0A327RJM4"/>
<feature type="domain" description="N-acetyltransferase" evidence="1">
    <location>
        <begin position="5"/>
        <end position="167"/>
    </location>
</feature>
<gene>
    <name evidence="2" type="ORF">LY08_00918</name>
</gene>
<dbReference type="PROSITE" id="PS51186">
    <property type="entry name" value="GNAT"/>
    <property type="match status" value="1"/>
</dbReference>
<dbReference type="OrthoDB" id="9800604at2"/>
<keyword evidence="2" id="KW-0808">Transferase</keyword>
<evidence type="ECO:0000313" key="2">
    <source>
        <dbReference type="EMBL" id="RAJ17139.1"/>
    </source>
</evidence>
<dbReference type="GO" id="GO:0016747">
    <property type="term" value="F:acyltransferase activity, transferring groups other than amino-acyl groups"/>
    <property type="evidence" value="ECO:0007669"/>
    <property type="project" value="InterPro"/>
</dbReference>
<dbReference type="Gene3D" id="3.40.630.30">
    <property type="match status" value="1"/>
</dbReference>
<accession>A0A327RJM4</accession>
<dbReference type="CDD" id="cd04301">
    <property type="entry name" value="NAT_SF"/>
    <property type="match status" value="1"/>
</dbReference>
<evidence type="ECO:0000259" key="1">
    <source>
        <dbReference type="PROSITE" id="PS51186"/>
    </source>
</evidence>
<dbReference type="Proteomes" id="UP000248703">
    <property type="component" value="Unassembled WGS sequence"/>
</dbReference>
<dbReference type="EMBL" id="QLLO01000002">
    <property type="protein sequence ID" value="RAJ17139.1"/>
    <property type="molecule type" value="Genomic_DNA"/>
</dbReference>
<reference evidence="2 3" key="1">
    <citation type="submission" date="2018-06" db="EMBL/GenBank/DDBJ databases">
        <title>Genomic Encyclopedia of Archaeal and Bacterial Type Strains, Phase II (KMG-II): from individual species to whole genera.</title>
        <authorList>
            <person name="Goeker M."/>
        </authorList>
    </citation>
    <scope>NUCLEOTIDE SEQUENCE [LARGE SCALE GENOMIC DNA]</scope>
    <source>
        <strain evidence="2 3">DSM 24464</strain>
    </source>
</reference>
<keyword evidence="3" id="KW-1185">Reference proteome</keyword>
<dbReference type="InterPro" id="IPR000182">
    <property type="entry name" value="GNAT_dom"/>
</dbReference>
<evidence type="ECO:0000313" key="3">
    <source>
        <dbReference type="Proteomes" id="UP000248703"/>
    </source>
</evidence>